<keyword evidence="3" id="KW-0808">Transferase</keyword>
<keyword evidence="2" id="KW-0328">Glycosyltransferase</keyword>
<evidence type="ECO:0000256" key="7">
    <source>
        <dbReference type="ARBA" id="ARBA00023316"/>
    </source>
</evidence>
<evidence type="ECO:0000256" key="2">
    <source>
        <dbReference type="ARBA" id="ARBA00022676"/>
    </source>
</evidence>
<evidence type="ECO:0000313" key="9">
    <source>
        <dbReference type="EMBL" id="BAD35898.1"/>
    </source>
</evidence>
<dbReference type="Pfam" id="PF03552">
    <property type="entry name" value="Cellulose_synt"/>
    <property type="match status" value="1"/>
</dbReference>
<dbReference type="AlphaFoldDB" id="Q69T54"/>
<evidence type="ECO:0000256" key="4">
    <source>
        <dbReference type="ARBA" id="ARBA00022692"/>
    </source>
</evidence>
<name>Q69T54_ORYSJ</name>
<dbReference type="GO" id="GO:0016760">
    <property type="term" value="F:cellulose synthase (UDP-forming) activity"/>
    <property type="evidence" value="ECO:0007669"/>
    <property type="project" value="InterPro"/>
</dbReference>
<dbReference type="GO" id="GO:0071555">
    <property type="term" value="P:cell wall organization"/>
    <property type="evidence" value="ECO:0007669"/>
    <property type="project" value="UniProtKB-KW"/>
</dbReference>
<protein>
    <submittedName>
        <fullName evidence="9">Cellulose synthase-like</fullName>
    </submittedName>
</protein>
<dbReference type="GO" id="GO:0016020">
    <property type="term" value="C:membrane"/>
    <property type="evidence" value="ECO:0007669"/>
    <property type="project" value="InterPro"/>
</dbReference>
<feature type="transmembrane region" description="Helical" evidence="8">
    <location>
        <begin position="139"/>
        <end position="158"/>
    </location>
</feature>
<evidence type="ECO:0000256" key="5">
    <source>
        <dbReference type="ARBA" id="ARBA00022989"/>
    </source>
</evidence>
<reference evidence="10" key="1">
    <citation type="journal article" date="2005" name="Nature">
        <title>The map-based sequence of the rice genome.</title>
        <authorList>
            <consortium name="International rice genome sequencing project (IRGSP)"/>
            <person name="Matsumoto T."/>
            <person name="Wu J."/>
            <person name="Kanamori H."/>
            <person name="Katayose Y."/>
            <person name="Fujisawa M."/>
            <person name="Namiki N."/>
            <person name="Mizuno H."/>
            <person name="Yamamoto K."/>
            <person name="Antonio B.A."/>
            <person name="Baba T."/>
            <person name="Sakata K."/>
            <person name="Nagamura Y."/>
            <person name="Aoki H."/>
            <person name="Arikawa K."/>
            <person name="Arita K."/>
            <person name="Bito T."/>
            <person name="Chiden Y."/>
            <person name="Fujitsuka N."/>
            <person name="Fukunaka R."/>
            <person name="Hamada M."/>
            <person name="Harada C."/>
            <person name="Hayashi A."/>
            <person name="Hijishita S."/>
            <person name="Honda M."/>
            <person name="Hosokawa S."/>
            <person name="Ichikawa Y."/>
            <person name="Idonuma A."/>
            <person name="Iijima M."/>
            <person name="Ikeda M."/>
            <person name="Ikeno M."/>
            <person name="Ito K."/>
            <person name="Ito S."/>
            <person name="Ito T."/>
            <person name="Ito Y."/>
            <person name="Ito Y."/>
            <person name="Iwabuchi A."/>
            <person name="Kamiya K."/>
            <person name="Karasawa W."/>
            <person name="Kurita K."/>
            <person name="Katagiri S."/>
            <person name="Kikuta A."/>
            <person name="Kobayashi H."/>
            <person name="Kobayashi N."/>
            <person name="Machita K."/>
            <person name="Maehara T."/>
            <person name="Masukawa M."/>
            <person name="Mizubayashi T."/>
            <person name="Mukai Y."/>
            <person name="Nagasaki H."/>
            <person name="Nagata Y."/>
            <person name="Naito S."/>
            <person name="Nakashima M."/>
            <person name="Nakama Y."/>
            <person name="Nakamichi Y."/>
            <person name="Nakamura M."/>
            <person name="Meguro A."/>
            <person name="Negishi M."/>
            <person name="Ohta I."/>
            <person name="Ohta T."/>
            <person name="Okamoto M."/>
            <person name="Ono N."/>
            <person name="Saji S."/>
            <person name="Sakaguchi M."/>
            <person name="Sakai K."/>
            <person name="Shibata M."/>
            <person name="Shimokawa T."/>
            <person name="Song J."/>
            <person name="Takazaki Y."/>
            <person name="Terasawa K."/>
            <person name="Tsugane M."/>
            <person name="Tsuji K."/>
            <person name="Ueda S."/>
            <person name="Waki K."/>
            <person name="Yamagata H."/>
            <person name="Yamamoto M."/>
            <person name="Yamamoto S."/>
            <person name="Yamane H."/>
            <person name="Yoshiki S."/>
            <person name="Yoshihara R."/>
            <person name="Yukawa K."/>
            <person name="Zhong H."/>
            <person name="Yano M."/>
            <person name="Yuan Q."/>
            <person name="Ouyang S."/>
            <person name="Liu J."/>
            <person name="Jones K.M."/>
            <person name="Gansberger K."/>
            <person name="Moffat K."/>
            <person name="Hill J."/>
            <person name="Bera J."/>
            <person name="Fadrosh D."/>
            <person name="Jin S."/>
            <person name="Johri S."/>
            <person name="Kim M."/>
            <person name="Overton L."/>
            <person name="Reardon M."/>
            <person name="Tsitrin T."/>
            <person name="Vuong H."/>
            <person name="Weaver B."/>
            <person name="Ciecko A."/>
            <person name="Tallon L."/>
            <person name="Jackson J."/>
            <person name="Pai G."/>
            <person name="Aken S.V."/>
            <person name="Utterback T."/>
            <person name="Reidmuller S."/>
            <person name="Feldblyum T."/>
            <person name="Hsiao J."/>
            <person name="Zismann V."/>
            <person name="Iobst S."/>
            <person name="de Vazeille A.R."/>
            <person name="Buell C.R."/>
            <person name="Ying K."/>
            <person name="Li Y."/>
            <person name="Lu T."/>
            <person name="Huang Y."/>
            <person name="Zhao Q."/>
            <person name="Feng Q."/>
            <person name="Zhang L."/>
            <person name="Zhu J."/>
            <person name="Weng Q."/>
            <person name="Mu J."/>
            <person name="Lu Y."/>
            <person name="Fan D."/>
            <person name="Liu Y."/>
            <person name="Guan J."/>
            <person name="Zhang Y."/>
            <person name="Yu S."/>
            <person name="Liu X."/>
            <person name="Zhang Y."/>
            <person name="Hong G."/>
            <person name="Han B."/>
            <person name="Choisne N."/>
            <person name="Demange N."/>
            <person name="Orjeda G."/>
            <person name="Samain S."/>
            <person name="Cattolico L."/>
            <person name="Pelletier E."/>
            <person name="Couloux A."/>
            <person name="Segurens B."/>
            <person name="Wincker P."/>
            <person name="D'Hont A."/>
            <person name="Scarpelli C."/>
            <person name="Weissenbach J."/>
            <person name="Salanoubat M."/>
            <person name="Quetier F."/>
            <person name="Yu Y."/>
            <person name="Kim H.R."/>
            <person name="Rambo T."/>
            <person name="Currie J."/>
            <person name="Collura K."/>
            <person name="Luo M."/>
            <person name="Yang T."/>
            <person name="Ammiraju J.S.S."/>
            <person name="Engler F."/>
            <person name="Soderlund C."/>
            <person name="Wing R.A."/>
            <person name="Palmer L.E."/>
            <person name="de la Bastide M."/>
            <person name="Spiegel L."/>
            <person name="Nascimento L."/>
            <person name="Zutavern T."/>
            <person name="O'Shaughnessy A."/>
            <person name="Dike S."/>
            <person name="Dedhia N."/>
            <person name="Preston R."/>
            <person name="Balija V."/>
            <person name="McCombie W.R."/>
            <person name="Chow T."/>
            <person name="Chen H."/>
            <person name="Chung M."/>
            <person name="Chen C."/>
            <person name="Shaw J."/>
            <person name="Wu H."/>
            <person name="Hsiao K."/>
            <person name="Chao Y."/>
            <person name="Chu M."/>
            <person name="Cheng C."/>
            <person name="Hour A."/>
            <person name="Lee P."/>
            <person name="Lin S."/>
            <person name="Lin Y."/>
            <person name="Liou J."/>
            <person name="Liu S."/>
            <person name="Hsing Y."/>
            <person name="Raghuvanshi S."/>
            <person name="Mohanty A."/>
            <person name="Bharti A.K."/>
            <person name="Gaur A."/>
            <person name="Gupta V."/>
            <person name="Kumar D."/>
            <person name="Ravi V."/>
            <person name="Vij S."/>
            <person name="Kapur A."/>
            <person name="Khurana P."/>
            <person name="Khurana P."/>
            <person name="Khurana J.P."/>
            <person name="Tyagi A.K."/>
            <person name="Gaikwad K."/>
            <person name="Singh A."/>
            <person name="Dalal V."/>
            <person name="Srivastava S."/>
            <person name="Dixit A."/>
            <person name="Pal A.K."/>
            <person name="Ghazi I.A."/>
            <person name="Yadav M."/>
            <person name="Pandit A."/>
            <person name="Bhargava A."/>
            <person name="Sureshbabu K."/>
            <person name="Batra K."/>
            <person name="Sharma T.R."/>
            <person name="Mohapatra T."/>
            <person name="Singh N.K."/>
            <person name="Messing J."/>
            <person name="Nelson A.B."/>
            <person name="Fuks G."/>
            <person name="Kavchok S."/>
            <person name="Keizer G."/>
            <person name="Linton E."/>
            <person name="Llaca V."/>
            <person name="Song R."/>
            <person name="Tanyolac B."/>
            <person name="Young S."/>
            <person name="Ho-Il K."/>
            <person name="Hahn J.H."/>
            <person name="Sangsakoo G."/>
            <person name="Vanavichit A."/>
            <person name="de Mattos Luiz.A.T."/>
            <person name="Zimmer P.D."/>
            <person name="Malone G."/>
            <person name="Dellagostin O."/>
            <person name="de Oliveira A.C."/>
            <person name="Bevan M."/>
            <person name="Bancroft I."/>
            <person name="Minx P."/>
            <person name="Cordum H."/>
            <person name="Wilson R."/>
            <person name="Cheng Z."/>
            <person name="Jin W."/>
            <person name="Jiang J."/>
            <person name="Leong S.A."/>
            <person name="Iwama H."/>
            <person name="Gojobori T."/>
            <person name="Itoh T."/>
            <person name="Niimura Y."/>
            <person name="Fujii Y."/>
            <person name="Habara T."/>
            <person name="Sakai H."/>
            <person name="Sato Y."/>
            <person name="Wilson G."/>
            <person name="Kumar K."/>
            <person name="McCouch S."/>
            <person name="Juretic N."/>
            <person name="Hoen D."/>
            <person name="Wright S."/>
            <person name="Bruskiewich R."/>
            <person name="Bureau T."/>
            <person name="Miyao A."/>
            <person name="Hirochika H."/>
            <person name="Nishikawa T."/>
            <person name="Kadowaki K."/>
            <person name="Sugiura M."/>
            <person name="Burr B."/>
            <person name="Sasaki T."/>
        </authorList>
    </citation>
    <scope>NUCLEOTIDE SEQUENCE [LARGE SCALE GENOMIC DNA]</scope>
    <source>
        <strain evidence="10">cv. Nipponbare</strain>
    </source>
</reference>
<keyword evidence="7" id="KW-0961">Cell wall biogenesis/degradation</keyword>
<evidence type="ECO:0000256" key="8">
    <source>
        <dbReference type="SAM" id="Phobius"/>
    </source>
</evidence>
<sequence length="176" mass="19193">MPTNEELKALPSQRWADFAVGDCRPTLPSASALAKAFEEQGRCGVDDGSLDATVAGIGWMYGGGVVTGFRMHARGWSSAYCSPARLAFRSYTRANPTDRLGYVTRVAYPLASLLLTVYCVLPAVCLLTGKSTFPGDVNYYDGVLLILLLFSVATSVVLELRWSCVPLRAWWSDEKL</sequence>
<dbReference type="InterPro" id="IPR005150">
    <property type="entry name" value="Cellulose_synth"/>
</dbReference>
<evidence type="ECO:0000256" key="1">
    <source>
        <dbReference type="ARBA" id="ARBA00004308"/>
    </source>
</evidence>
<evidence type="ECO:0000256" key="3">
    <source>
        <dbReference type="ARBA" id="ARBA00022679"/>
    </source>
</evidence>
<gene>
    <name evidence="9" type="primary">P0664C05.21</name>
</gene>
<feature type="transmembrane region" description="Helical" evidence="8">
    <location>
        <begin position="106"/>
        <end position="127"/>
    </location>
</feature>
<dbReference type="EMBL" id="AP004758">
    <property type="protein sequence ID" value="BAD35898.1"/>
    <property type="molecule type" value="Genomic_DNA"/>
</dbReference>
<dbReference type="PANTHER" id="PTHR13301">
    <property type="entry name" value="X-BOX TRANSCRIPTION FACTOR-RELATED"/>
    <property type="match status" value="1"/>
</dbReference>
<keyword evidence="6 8" id="KW-0472">Membrane</keyword>
<reference evidence="10" key="2">
    <citation type="journal article" date="2008" name="Nucleic Acids Res.">
        <title>The rice annotation project database (RAP-DB): 2008 update.</title>
        <authorList>
            <consortium name="The rice annotation project (RAP)"/>
        </authorList>
    </citation>
    <scope>GENOME REANNOTATION</scope>
    <source>
        <strain evidence="10">cv. Nipponbare</strain>
    </source>
</reference>
<organism evidence="9 10">
    <name type="scientific">Oryza sativa subsp. japonica</name>
    <name type="common">Rice</name>
    <dbReference type="NCBI Taxonomy" id="39947"/>
    <lineage>
        <taxon>Eukaryota</taxon>
        <taxon>Viridiplantae</taxon>
        <taxon>Streptophyta</taxon>
        <taxon>Embryophyta</taxon>
        <taxon>Tracheophyta</taxon>
        <taxon>Spermatophyta</taxon>
        <taxon>Magnoliopsida</taxon>
        <taxon>Liliopsida</taxon>
        <taxon>Poales</taxon>
        <taxon>Poaceae</taxon>
        <taxon>BOP clade</taxon>
        <taxon>Oryzoideae</taxon>
        <taxon>Oryzeae</taxon>
        <taxon>Oryzinae</taxon>
        <taxon>Oryza</taxon>
        <taxon>Oryza sativa</taxon>
    </lineage>
</organism>
<comment type="subcellular location">
    <subcellularLocation>
        <location evidence="1">Endomembrane system</location>
    </subcellularLocation>
</comment>
<dbReference type="GO" id="GO:0012505">
    <property type="term" value="C:endomembrane system"/>
    <property type="evidence" value="ECO:0007669"/>
    <property type="project" value="UniProtKB-SubCell"/>
</dbReference>
<proteinExistence type="predicted"/>
<keyword evidence="5 8" id="KW-1133">Transmembrane helix</keyword>
<evidence type="ECO:0000313" key="10">
    <source>
        <dbReference type="Proteomes" id="UP000000763"/>
    </source>
</evidence>
<accession>Q69T54</accession>
<keyword evidence="4 8" id="KW-0812">Transmembrane</keyword>
<dbReference type="GO" id="GO:0030244">
    <property type="term" value="P:cellulose biosynthetic process"/>
    <property type="evidence" value="ECO:0007669"/>
    <property type="project" value="InterPro"/>
</dbReference>
<evidence type="ECO:0000256" key="6">
    <source>
        <dbReference type="ARBA" id="ARBA00023136"/>
    </source>
</evidence>
<dbReference type="Proteomes" id="UP000000763">
    <property type="component" value="Chromosome 6"/>
</dbReference>